<proteinExistence type="predicted"/>
<dbReference type="PANTHER" id="PTHR27006:SF606">
    <property type="entry name" value="INTERLEUKIN-1 RECEPTOR-ASSOCIATED KINASE 4"/>
    <property type="match status" value="1"/>
</dbReference>
<reference evidence="1 2" key="1">
    <citation type="submission" date="2024-03" db="EMBL/GenBank/DDBJ databases">
        <authorList>
            <person name="Gkanogiannis A."/>
            <person name="Becerra Lopez-Lavalle L."/>
        </authorList>
    </citation>
    <scope>NUCLEOTIDE SEQUENCE [LARGE SCALE GENOMIC DNA]</scope>
</reference>
<dbReference type="EMBL" id="OZ021742">
    <property type="protein sequence ID" value="CAK9327388.1"/>
    <property type="molecule type" value="Genomic_DNA"/>
</dbReference>
<keyword evidence="2" id="KW-1185">Reference proteome</keyword>
<sequence>MVRIFGSNEVQANTIRVAGTYGYMSPENTRFNRHEHALSLLVFAWKLWIEDNFITLIDPTMYELCYQSEIFWCI</sequence>
<evidence type="ECO:0008006" key="3">
    <source>
        <dbReference type="Google" id="ProtNLM"/>
    </source>
</evidence>
<organism evidence="1 2">
    <name type="scientific">Citrullus colocynthis</name>
    <name type="common">colocynth</name>
    <dbReference type="NCBI Taxonomy" id="252529"/>
    <lineage>
        <taxon>Eukaryota</taxon>
        <taxon>Viridiplantae</taxon>
        <taxon>Streptophyta</taxon>
        <taxon>Embryophyta</taxon>
        <taxon>Tracheophyta</taxon>
        <taxon>Spermatophyta</taxon>
        <taxon>Magnoliopsida</taxon>
        <taxon>eudicotyledons</taxon>
        <taxon>Gunneridae</taxon>
        <taxon>Pentapetalae</taxon>
        <taxon>rosids</taxon>
        <taxon>fabids</taxon>
        <taxon>Cucurbitales</taxon>
        <taxon>Cucurbitaceae</taxon>
        <taxon>Benincaseae</taxon>
        <taxon>Citrullus</taxon>
    </lineage>
</organism>
<evidence type="ECO:0000313" key="2">
    <source>
        <dbReference type="Proteomes" id="UP001642487"/>
    </source>
</evidence>
<evidence type="ECO:0000313" key="1">
    <source>
        <dbReference type="EMBL" id="CAK9327388.1"/>
    </source>
</evidence>
<dbReference type="Proteomes" id="UP001642487">
    <property type="component" value="Chromosome 8"/>
</dbReference>
<gene>
    <name evidence="1" type="ORF">CITCOLO1_LOCUS19765</name>
</gene>
<name>A0ABP0Z3M5_9ROSI</name>
<protein>
    <recommendedName>
        <fullName evidence="3">Protein kinase domain-containing protein</fullName>
    </recommendedName>
</protein>
<dbReference type="PANTHER" id="PTHR27006">
    <property type="entry name" value="PROMASTIGOTE SURFACE ANTIGEN PROTEIN PSA"/>
    <property type="match status" value="1"/>
</dbReference>
<accession>A0ABP0Z3M5</accession>